<name>A0A0U1NSN9_9BACI</name>
<accession>A0A0U1NSN9</accession>
<protein>
    <submittedName>
        <fullName evidence="1">Uncharacterized protein</fullName>
    </submittedName>
</protein>
<gene>
    <name evidence="1" type="ORF">BN000_00626</name>
</gene>
<dbReference type="Proteomes" id="UP000199087">
    <property type="component" value="Unassembled WGS sequence"/>
</dbReference>
<dbReference type="STRING" id="1499688.BN000_00626"/>
<evidence type="ECO:0000313" key="2">
    <source>
        <dbReference type="Proteomes" id="UP000199087"/>
    </source>
</evidence>
<dbReference type="RefSeq" id="WP_090630696.1">
    <property type="nucleotide sequence ID" value="NZ_CVRB01000001.1"/>
</dbReference>
<dbReference type="EMBL" id="CVRB01000001">
    <property type="protein sequence ID" value="CRK80738.1"/>
    <property type="molecule type" value="Genomic_DNA"/>
</dbReference>
<organism evidence="1 2">
    <name type="scientific">Neobacillus massiliamazoniensis</name>
    <dbReference type="NCBI Taxonomy" id="1499688"/>
    <lineage>
        <taxon>Bacteria</taxon>
        <taxon>Bacillati</taxon>
        <taxon>Bacillota</taxon>
        <taxon>Bacilli</taxon>
        <taxon>Bacillales</taxon>
        <taxon>Bacillaceae</taxon>
        <taxon>Neobacillus</taxon>
    </lineage>
</organism>
<sequence>MSENKKKEQVVENQETEVSQEEQLSSLDLVWKFGFDQLDGWAEQLNRMDDLFLGAVYNYVDRVKNNQENLKVISEQFNKELKDWEKSAREELLVTTTTLQRFFPINSYEEINQVVDDIQNKTTTLLLTPVQSLTGEQGLDNYLETVEKYISFRKESRGKFIDSVKNTTNVLYENQKLFVNLFAKQVKTAIFPFQKYLKNLTEVTNS</sequence>
<dbReference type="OrthoDB" id="2849572at2"/>
<keyword evidence="2" id="KW-1185">Reference proteome</keyword>
<proteinExistence type="predicted"/>
<dbReference type="AlphaFoldDB" id="A0A0U1NSN9"/>
<reference evidence="2" key="1">
    <citation type="submission" date="2015-05" db="EMBL/GenBank/DDBJ databases">
        <authorList>
            <person name="Urmite Genomes"/>
        </authorList>
    </citation>
    <scope>NUCLEOTIDE SEQUENCE [LARGE SCALE GENOMIC DNA]</scope>
    <source>
        <strain evidence="2">LF1</strain>
    </source>
</reference>
<evidence type="ECO:0000313" key="1">
    <source>
        <dbReference type="EMBL" id="CRK80738.1"/>
    </source>
</evidence>